<gene>
    <name evidence="1" type="ORF">J2T07_000358</name>
</gene>
<reference evidence="1 2" key="1">
    <citation type="submission" date="2023-07" db="EMBL/GenBank/DDBJ databases">
        <title>Sorghum-associated microbial communities from plants grown in Nebraska, USA.</title>
        <authorList>
            <person name="Schachtman D."/>
        </authorList>
    </citation>
    <scope>NUCLEOTIDE SEQUENCE [LARGE SCALE GENOMIC DNA]</scope>
    <source>
        <strain evidence="1 2">CC60</strain>
    </source>
</reference>
<protein>
    <submittedName>
        <fullName evidence="1">Uncharacterized protein</fullName>
    </submittedName>
</protein>
<organism evidence="1 2">
    <name type="scientific">Luteibacter jiangsuensis</name>
    <dbReference type="NCBI Taxonomy" id="637577"/>
    <lineage>
        <taxon>Bacteria</taxon>
        <taxon>Pseudomonadati</taxon>
        <taxon>Pseudomonadota</taxon>
        <taxon>Gammaproteobacteria</taxon>
        <taxon>Lysobacterales</taxon>
        <taxon>Rhodanobacteraceae</taxon>
        <taxon>Luteibacter</taxon>
    </lineage>
</organism>
<sequence>MVDYPLPPAYLVAPRRFNTIHNGTSEALMWINSSSQGGQVRPQ</sequence>
<name>A0ABT9SUH6_9GAMM</name>
<comment type="caution">
    <text evidence="1">The sequence shown here is derived from an EMBL/GenBank/DDBJ whole genome shotgun (WGS) entry which is preliminary data.</text>
</comment>
<evidence type="ECO:0000313" key="1">
    <source>
        <dbReference type="EMBL" id="MDQ0008199.1"/>
    </source>
</evidence>
<dbReference type="EMBL" id="JAUSSK010000001">
    <property type="protein sequence ID" value="MDQ0008199.1"/>
    <property type="molecule type" value="Genomic_DNA"/>
</dbReference>
<proteinExistence type="predicted"/>
<dbReference type="Proteomes" id="UP001237737">
    <property type="component" value="Unassembled WGS sequence"/>
</dbReference>
<evidence type="ECO:0000313" key="2">
    <source>
        <dbReference type="Proteomes" id="UP001237737"/>
    </source>
</evidence>
<accession>A0ABT9SUH6</accession>
<keyword evidence="2" id="KW-1185">Reference proteome</keyword>